<dbReference type="PANTHER" id="PTHR12815:SF47">
    <property type="entry name" value="TRANSLOCATION AND ASSEMBLY MODULE SUBUNIT TAMA"/>
    <property type="match status" value="1"/>
</dbReference>
<keyword evidence="4" id="KW-0472">Membrane</keyword>
<keyword evidence="2" id="KW-0812">Transmembrane</keyword>
<dbReference type="OrthoDB" id="9814535at2"/>
<protein>
    <recommendedName>
        <fullName evidence="6">Bacterial surface antigen (D15) domain-containing protein</fullName>
    </recommendedName>
</protein>
<dbReference type="PROSITE" id="PS51257">
    <property type="entry name" value="PROKAR_LIPOPROTEIN"/>
    <property type="match status" value="1"/>
</dbReference>
<evidence type="ECO:0000256" key="1">
    <source>
        <dbReference type="ARBA" id="ARBA00004370"/>
    </source>
</evidence>
<organism evidence="7 8">
    <name type="scientific">Fulvivirga imtechensis AK7</name>
    <dbReference type="NCBI Taxonomy" id="1237149"/>
    <lineage>
        <taxon>Bacteria</taxon>
        <taxon>Pseudomonadati</taxon>
        <taxon>Bacteroidota</taxon>
        <taxon>Cytophagia</taxon>
        <taxon>Cytophagales</taxon>
        <taxon>Fulvivirgaceae</taxon>
        <taxon>Fulvivirga</taxon>
    </lineage>
</organism>
<dbReference type="PANTHER" id="PTHR12815">
    <property type="entry name" value="SORTING AND ASSEMBLY MACHINERY SAMM50 PROTEIN FAMILY MEMBER"/>
    <property type="match status" value="1"/>
</dbReference>
<evidence type="ECO:0000256" key="3">
    <source>
        <dbReference type="ARBA" id="ARBA00022729"/>
    </source>
</evidence>
<dbReference type="Gene3D" id="2.40.160.50">
    <property type="entry name" value="membrane protein fhac: a member of the omp85/tpsb transporter family"/>
    <property type="match status" value="1"/>
</dbReference>
<dbReference type="InterPro" id="IPR000184">
    <property type="entry name" value="Bac_surfAg_D15"/>
</dbReference>
<dbReference type="Proteomes" id="UP000011135">
    <property type="component" value="Unassembled WGS sequence"/>
</dbReference>
<dbReference type="Gene3D" id="3.10.20.310">
    <property type="entry name" value="membrane protein fhac"/>
    <property type="match status" value="1"/>
</dbReference>
<comment type="caution">
    <text evidence="7">The sequence shown here is derived from an EMBL/GenBank/DDBJ whole genome shotgun (WGS) entry which is preliminary data.</text>
</comment>
<evidence type="ECO:0000313" key="8">
    <source>
        <dbReference type="Proteomes" id="UP000011135"/>
    </source>
</evidence>
<feature type="domain" description="Bacterial surface antigen (D15)" evidence="6">
    <location>
        <begin position="574"/>
        <end position="740"/>
    </location>
</feature>
<dbReference type="InterPro" id="IPR039910">
    <property type="entry name" value="D15-like"/>
</dbReference>
<evidence type="ECO:0000256" key="2">
    <source>
        <dbReference type="ARBA" id="ARBA00022692"/>
    </source>
</evidence>
<dbReference type="RefSeq" id="WP_009578218.1">
    <property type="nucleotide sequence ID" value="NZ_AMZN01000008.1"/>
</dbReference>
<dbReference type="eggNOG" id="COG4775">
    <property type="taxonomic scope" value="Bacteria"/>
</dbReference>
<evidence type="ECO:0000256" key="4">
    <source>
        <dbReference type="ARBA" id="ARBA00023136"/>
    </source>
</evidence>
<keyword evidence="3" id="KW-0732">Signal</keyword>
<dbReference type="EMBL" id="AMZN01000008">
    <property type="protein sequence ID" value="ELR73199.1"/>
    <property type="molecule type" value="Genomic_DNA"/>
</dbReference>
<dbReference type="Pfam" id="PF01103">
    <property type="entry name" value="Omp85"/>
    <property type="match status" value="1"/>
</dbReference>
<reference evidence="7 8" key="1">
    <citation type="submission" date="2012-12" db="EMBL/GenBank/DDBJ databases">
        <title>Genome assembly of Fulvivirga imtechensis AK7.</title>
        <authorList>
            <person name="Nupur N."/>
            <person name="Khatri I."/>
            <person name="Kumar R."/>
            <person name="Subramanian S."/>
            <person name="Pinnaka A."/>
        </authorList>
    </citation>
    <scope>NUCLEOTIDE SEQUENCE [LARGE SCALE GENOMIC DNA]</scope>
    <source>
        <strain evidence="7 8">AK7</strain>
    </source>
</reference>
<evidence type="ECO:0000313" key="7">
    <source>
        <dbReference type="EMBL" id="ELR73199.1"/>
    </source>
</evidence>
<name>L8JZT3_9BACT</name>
<proteinExistence type="predicted"/>
<keyword evidence="8" id="KW-1185">Reference proteome</keyword>
<gene>
    <name evidence="7" type="ORF">C900_05248</name>
</gene>
<dbReference type="GO" id="GO:0019867">
    <property type="term" value="C:outer membrane"/>
    <property type="evidence" value="ECO:0007669"/>
    <property type="project" value="InterPro"/>
</dbReference>
<evidence type="ECO:0000256" key="5">
    <source>
        <dbReference type="ARBA" id="ARBA00023237"/>
    </source>
</evidence>
<sequence length="770" mass="89108">MRTGIIYCLCLFSLVFFGCSGAKYLNEGQKYYDGATIRFRAAKPVKDKSKIKPEMEEMLTPKPNARLLGARPKVWFYHIAGEPKKEKGLKHWMKTKLGETPVYFSDVDISRNINLLENKLHNEGFFDAHVDHEVHEKKNANTITYNAHVNEPYRYDTIHFPVGESSLVRAIRGTGEESLLEKQQRYDLDRLKEERLRIEKGLKDQGYFYFDDQFLLFRADTTIGNRMVDLHMTVKEDTPPQAKRFFRIGQVTVYPEYQFDKRNTLGEPDTTIVGYVRYIHSKDDFKPEMIINHVRIREGDIYTKEAELVTLNRLTQLDVFKFVNVDFTRSSDHELQTDIYLTPFKKKSLRLELQAVSTSNNFVGPNFIASFRNRNFLRGAELFEFNLTAGYEFQMGGQKQDQDAKQSSLNSYILGAEGILTVPRFITPFDIENVSSRFVPQTRFRLGYRLLQRVDFFRLNSFEIDYGFSWRETVTRRHELYPVSIKFIQLGSISDTFNEILGNNQLLARSYEEQFILGAVYSFFYNSQGKEGRATRTHNFYFNGNIDLSGNLAHLLQLGVRKKENTDDDPYTLLGSPYSQFVKTDIDIRHYWRFSRSSRLASRLIAGIGYAYGNSVVLPYTKQFSIGGSSSIRAFRPRSVGPGTFETPENLRFIDQTADIKLEGNVEYRFDIVGSFKGAVFVDAGNVWTLKEDENRPGGRFDSAEFYKQIAVGTGIGLRFDVEFFVIRFDLAFPLKVPSDPKWMFSEIAIQDSDWRQQNLILNIAIGYPF</sequence>
<dbReference type="PATRIC" id="fig|1237149.3.peg.762"/>
<comment type="subcellular location">
    <subcellularLocation>
        <location evidence="1">Membrane</location>
    </subcellularLocation>
</comment>
<dbReference type="STRING" id="1237149.C900_05248"/>
<evidence type="ECO:0000259" key="6">
    <source>
        <dbReference type="Pfam" id="PF01103"/>
    </source>
</evidence>
<dbReference type="AlphaFoldDB" id="L8JZT3"/>
<keyword evidence="5" id="KW-0998">Cell outer membrane</keyword>
<accession>L8JZT3</accession>